<dbReference type="AlphaFoldDB" id="A0A7K8Q1S1"/>
<dbReference type="InterPro" id="IPR016186">
    <property type="entry name" value="C-type_lectin-like/link_sf"/>
</dbReference>
<protein>
    <submittedName>
        <fullName evidence="1">CLC2B protein</fullName>
    </submittedName>
</protein>
<dbReference type="EMBL" id="VWPP01001531">
    <property type="protein sequence ID" value="NXE85553.1"/>
    <property type="molecule type" value="Genomic_DNA"/>
</dbReference>
<dbReference type="Gene3D" id="3.10.100.10">
    <property type="entry name" value="Mannose-Binding Protein A, subunit A"/>
    <property type="match status" value="1"/>
</dbReference>
<reference evidence="1 2" key="1">
    <citation type="submission" date="2019-09" db="EMBL/GenBank/DDBJ databases">
        <title>Bird 10,000 Genomes (B10K) Project - Family phase.</title>
        <authorList>
            <person name="Zhang G."/>
        </authorList>
    </citation>
    <scope>NUCLEOTIDE SEQUENCE [LARGE SCALE GENOMIC DNA]</scope>
    <source>
        <strain evidence="1">B10K-CU-031-03</strain>
        <tissue evidence="1">Muscle</tissue>
    </source>
</reference>
<comment type="caution">
    <text evidence="1">The sequence shown here is derived from an EMBL/GenBank/DDBJ whole genome shotgun (WGS) entry which is preliminary data.</text>
</comment>
<dbReference type="InterPro" id="IPR050828">
    <property type="entry name" value="C-type_lectin/matrix_domain"/>
</dbReference>
<dbReference type="Proteomes" id="UP000525205">
    <property type="component" value="Unassembled WGS sequence"/>
</dbReference>
<dbReference type="InterPro" id="IPR016187">
    <property type="entry name" value="CTDL_fold"/>
</dbReference>
<dbReference type="SUPFAM" id="SSF56436">
    <property type="entry name" value="C-type lectin-like"/>
    <property type="match status" value="1"/>
</dbReference>
<gene>
    <name evidence="1" type="primary">Clec2b</name>
    <name evidence="1" type="ORF">COCCOC_R08749</name>
</gene>
<feature type="non-terminal residue" evidence="1">
    <location>
        <position position="62"/>
    </location>
</feature>
<evidence type="ECO:0000313" key="2">
    <source>
        <dbReference type="Proteomes" id="UP000525205"/>
    </source>
</evidence>
<sequence>CPEEWVGYRNACYYLSTDEGGWEWSQERCSSHGASLAVLEMGWELFILRLKGNVDCWVGLRR</sequence>
<feature type="non-terminal residue" evidence="1">
    <location>
        <position position="1"/>
    </location>
</feature>
<dbReference type="PANTHER" id="PTHR45710">
    <property type="entry name" value="C-TYPE LECTIN DOMAIN-CONTAINING PROTEIN 180"/>
    <property type="match status" value="1"/>
</dbReference>
<name>A0A7K8Q1S1_COCCO</name>
<keyword evidence="2" id="KW-1185">Reference proteome</keyword>
<accession>A0A7K8Q1S1</accession>
<dbReference type="PANTHER" id="PTHR45710:SF35">
    <property type="entry name" value="C-TYPE LECTIN DOMAIN FAMILY 2 MEMBER D"/>
    <property type="match status" value="1"/>
</dbReference>
<proteinExistence type="predicted"/>
<evidence type="ECO:0000313" key="1">
    <source>
        <dbReference type="EMBL" id="NXE85553.1"/>
    </source>
</evidence>
<organism evidence="1 2">
    <name type="scientific">Cochlearius cochlearius</name>
    <name type="common">Boat-billed heron</name>
    <dbReference type="NCBI Taxonomy" id="110676"/>
    <lineage>
        <taxon>Eukaryota</taxon>
        <taxon>Metazoa</taxon>
        <taxon>Chordata</taxon>
        <taxon>Craniata</taxon>
        <taxon>Vertebrata</taxon>
        <taxon>Euteleostomi</taxon>
        <taxon>Archelosauria</taxon>
        <taxon>Archosauria</taxon>
        <taxon>Dinosauria</taxon>
        <taxon>Saurischia</taxon>
        <taxon>Theropoda</taxon>
        <taxon>Coelurosauria</taxon>
        <taxon>Aves</taxon>
        <taxon>Neognathae</taxon>
        <taxon>Neoaves</taxon>
        <taxon>Aequornithes</taxon>
        <taxon>Pelecaniformes</taxon>
        <taxon>Ardeidae</taxon>
        <taxon>Cochlearius</taxon>
    </lineage>
</organism>